<accession>A0A0A8YNN0</accession>
<evidence type="ECO:0000313" key="1">
    <source>
        <dbReference type="EMBL" id="JAD27378.1"/>
    </source>
</evidence>
<reference evidence="1" key="1">
    <citation type="submission" date="2014-09" db="EMBL/GenBank/DDBJ databases">
        <authorList>
            <person name="Magalhaes I.L.F."/>
            <person name="Oliveira U."/>
            <person name="Santos F.R."/>
            <person name="Vidigal T.H.D.A."/>
            <person name="Brescovit A.D."/>
            <person name="Santos A.J."/>
        </authorList>
    </citation>
    <scope>NUCLEOTIDE SEQUENCE</scope>
    <source>
        <tissue evidence="1">Shoot tissue taken approximately 20 cm above the soil surface</tissue>
    </source>
</reference>
<sequence length="94" mass="10230">MSVSMCCMEQVLAMMRSTISNDHACNCNPSRQPHTEEQLGHQCFAQTAPWAQAQHHAMVLDAALPVRCLAVLLVLELDEVGIGVVLGDDDLLAE</sequence>
<reference evidence="1" key="2">
    <citation type="journal article" date="2015" name="Data Brief">
        <title>Shoot transcriptome of the giant reed, Arundo donax.</title>
        <authorList>
            <person name="Barrero R.A."/>
            <person name="Guerrero F.D."/>
            <person name="Moolhuijzen P."/>
            <person name="Goolsby J.A."/>
            <person name="Tidwell J."/>
            <person name="Bellgard S.E."/>
            <person name="Bellgard M.I."/>
        </authorList>
    </citation>
    <scope>NUCLEOTIDE SEQUENCE</scope>
    <source>
        <tissue evidence="1">Shoot tissue taken approximately 20 cm above the soil surface</tissue>
    </source>
</reference>
<dbReference type="AlphaFoldDB" id="A0A0A8YNN0"/>
<proteinExistence type="predicted"/>
<organism evidence="1">
    <name type="scientific">Arundo donax</name>
    <name type="common">Giant reed</name>
    <name type="synonym">Donax arundinaceus</name>
    <dbReference type="NCBI Taxonomy" id="35708"/>
    <lineage>
        <taxon>Eukaryota</taxon>
        <taxon>Viridiplantae</taxon>
        <taxon>Streptophyta</taxon>
        <taxon>Embryophyta</taxon>
        <taxon>Tracheophyta</taxon>
        <taxon>Spermatophyta</taxon>
        <taxon>Magnoliopsida</taxon>
        <taxon>Liliopsida</taxon>
        <taxon>Poales</taxon>
        <taxon>Poaceae</taxon>
        <taxon>PACMAD clade</taxon>
        <taxon>Arundinoideae</taxon>
        <taxon>Arundineae</taxon>
        <taxon>Arundo</taxon>
    </lineage>
</organism>
<dbReference type="EMBL" id="GBRH01270517">
    <property type="protein sequence ID" value="JAD27378.1"/>
    <property type="molecule type" value="Transcribed_RNA"/>
</dbReference>
<name>A0A0A8YNN0_ARUDO</name>
<protein>
    <submittedName>
        <fullName evidence="1">Uncharacterized protein</fullName>
    </submittedName>
</protein>